<evidence type="ECO:0000256" key="5">
    <source>
        <dbReference type="ARBA" id="ARBA00023237"/>
    </source>
</evidence>
<evidence type="ECO:0000259" key="6">
    <source>
        <dbReference type="Pfam" id="PF07980"/>
    </source>
</evidence>
<organism evidence="7 8">
    <name type="scientific">Chitinophaga niabensis</name>
    <dbReference type="NCBI Taxonomy" id="536979"/>
    <lineage>
        <taxon>Bacteria</taxon>
        <taxon>Pseudomonadati</taxon>
        <taxon>Bacteroidota</taxon>
        <taxon>Chitinophagia</taxon>
        <taxon>Chitinophagales</taxon>
        <taxon>Chitinophagaceae</taxon>
        <taxon>Chitinophaga</taxon>
    </lineage>
</organism>
<dbReference type="PROSITE" id="PS51257">
    <property type="entry name" value="PROKAR_LIPOPROTEIN"/>
    <property type="match status" value="1"/>
</dbReference>
<comment type="similarity">
    <text evidence="2">Belongs to the SusD family.</text>
</comment>
<dbReference type="GO" id="GO:0009279">
    <property type="term" value="C:cell outer membrane"/>
    <property type="evidence" value="ECO:0007669"/>
    <property type="project" value="UniProtKB-SubCell"/>
</dbReference>
<gene>
    <name evidence="7" type="ORF">SAMN04488055_1716</name>
</gene>
<dbReference type="AlphaFoldDB" id="A0A1N6EMX2"/>
<feature type="domain" description="RagB/SusD" evidence="6">
    <location>
        <begin position="331"/>
        <end position="409"/>
    </location>
</feature>
<proteinExistence type="inferred from homology"/>
<dbReference type="Proteomes" id="UP000185003">
    <property type="component" value="Unassembled WGS sequence"/>
</dbReference>
<evidence type="ECO:0000256" key="4">
    <source>
        <dbReference type="ARBA" id="ARBA00023136"/>
    </source>
</evidence>
<evidence type="ECO:0000256" key="3">
    <source>
        <dbReference type="ARBA" id="ARBA00022729"/>
    </source>
</evidence>
<name>A0A1N6EMX2_9BACT</name>
<reference evidence="7 8" key="1">
    <citation type="submission" date="2016-11" db="EMBL/GenBank/DDBJ databases">
        <authorList>
            <person name="Jaros S."/>
            <person name="Januszkiewicz K."/>
            <person name="Wedrychowicz H."/>
        </authorList>
    </citation>
    <scope>NUCLEOTIDE SEQUENCE [LARGE SCALE GENOMIC DNA]</scope>
    <source>
        <strain evidence="7 8">DSM 24787</strain>
    </source>
</reference>
<sequence length="433" mass="47891">MKHILSVVFVAASVLTACTHEFIPNPNAPTMEEIIKNPSISQLNNLVTGSEGGLRAQLGLYHDLVGVFGREFWRYSNSDSRNTEDLLGKGNITLDPNSYYAINSWLARYSVVKNCNLLMEATKNCTLLENEAQKNGYYAFAKTIAAYQLLLNLNHTDDQGIRTDVNDPKDLGPIVNKTQALTDIAKLLDDADVLLNNATIIFPLSDGFEGFNSVAGFKKFNRALSARVSIYREQWTKALTDLNGSFLDLSAGSNLNTGVYHVFSSSSGDLLNELYLAPDGQSDIRAAHPTFEADLEAGDDRINKTHVRAAAATFDGLTSTRDVALYATPTTPVAIIRNEELILIYAEAKLQNNALAEAADALNTIRSKHNLTPRLDLDTKAKLIDELLKQRRYSLFGEGHRWVDMRRYNRLATLPIDRAGDDVWPRVPLPAGE</sequence>
<dbReference type="Gene3D" id="1.25.40.390">
    <property type="match status" value="1"/>
</dbReference>
<dbReference type="EMBL" id="FSRA01000001">
    <property type="protein sequence ID" value="SIN84291.1"/>
    <property type="molecule type" value="Genomic_DNA"/>
</dbReference>
<dbReference type="SUPFAM" id="SSF48452">
    <property type="entry name" value="TPR-like"/>
    <property type="match status" value="1"/>
</dbReference>
<evidence type="ECO:0000256" key="1">
    <source>
        <dbReference type="ARBA" id="ARBA00004442"/>
    </source>
</evidence>
<dbReference type="Pfam" id="PF07980">
    <property type="entry name" value="SusD_RagB"/>
    <property type="match status" value="1"/>
</dbReference>
<evidence type="ECO:0000313" key="8">
    <source>
        <dbReference type="Proteomes" id="UP000185003"/>
    </source>
</evidence>
<accession>A0A1N6EMX2</accession>
<dbReference type="InterPro" id="IPR012944">
    <property type="entry name" value="SusD_RagB_dom"/>
</dbReference>
<dbReference type="CDD" id="cd08977">
    <property type="entry name" value="SusD"/>
    <property type="match status" value="1"/>
</dbReference>
<comment type="subcellular location">
    <subcellularLocation>
        <location evidence="1">Cell outer membrane</location>
    </subcellularLocation>
</comment>
<dbReference type="STRING" id="536979.SAMN04488055_1716"/>
<evidence type="ECO:0000313" key="7">
    <source>
        <dbReference type="EMBL" id="SIN84291.1"/>
    </source>
</evidence>
<keyword evidence="4" id="KW-0472">Membrane</keyword>
<keyword evidence="3" id="KW-0732">Signal</keyword>
<evidence type="ECO:0000256" key="2">
    <source>
        <dbReference type="ARBA" id="ARBA00006275"/>
    </source>
</evidence>
<protein>
    <submittedName>
        <fullName evidence="7">SusD family protein</fullName>
    </submittedName>
</protein>
<dbReference type="InterPro" id="IPR011990">
    <property type="entry name" value="TPR-like_helical_dom_sf"/>
</dbReference>
<keyword evidence="8" id="KW-1185">Reference proteome</keyword>
<dbReference type="OrthoDB" id="9794888at2"/>
<dbReference type="RefSeq" id="WP_074238838.1">
    <property type="nucleotide sequence ID" value="NZ_FSRA01000001.1"/>
</dbReference>
<keyword evidence="5" id="KW-0998">Cell outer membrane</keyword>